<evidence type="ECO:0000313" key="3">
    <source>
        <dbReference type="Proteomes" id="UP000235392"/>
    </source>
</evidence>
<feature type="compositionally biased region" description="Low complexity" evidence="1">
    <location>
        <begin position="128"/>
        <end position="140"/>
    </location>
</feature>
<comment type="caution">
    <text evidence="2">The sequence shown here is derived from an EMBL/GenBank/DDBJ whole genome shotgun (WGS) entry which is preliminary data.</text>
</comment>
<gene>
    <name evidence="2" type="ORF">PCASD_00777</name>
</gene>
<dbReference type="AlphaFoldDB" id="A0A2N5VL09"/>
<feature type="region of interest" description="Disordered" evidence="1">
    <location>
        <begin position="317"/>
        <end position="356"/>
    </location>
</feature>
<evidence type="ECO:0000313" key="2">
    <source>
        <dbReference type="EMBL" id="PLW50674.1"/>
    </source>
</evidence>
<feature type="compositionally biased region" description="Low complexity" evidence="1">
    <location>
        <begin position="334"/>
        <end position="356"/>
    </location>
</feature>
<proteinExistence type="predicted"/>
<dbReference type="PROSITE" id="PS51257">
    <property type="entry name" value="PROKAR_LIPOPROTEIN"/>
    <property type="match status" value="1"/>
</dbReference>
<organism evidence="2 3">
    <name type="scientific">Puccinia coronata f. sp. avenae</name>
    <dbReference type="NCBI Taxonomy" id="200324"/>
    <lineage>
        <taxon>Eukaryota</taxon>
        <taxon>Fungi</taxon>
        <taxon>Dikarya</taxon>
        <taxon>Basidiomycota</taxon>
        <taxon>Pucciniomycotina</taxon>
        <taxon>Pucciniomycetes</taxon>
        <taxon>Pucciniales</taxon>
        <taxon>Pucciniaceae</taxon>
        <taxon>Puccinia</taxon>
    </lineage>
</organism>
<reference evidence="2 3" key="1">
    <citation type="submission" date="2017-11" db="EMBL/GenBank/DDBJ databases">
        <title>De novo assembly and phasing of dikaryotic genomes from two isolates of Puccinia coronata f. sp. avenae, the causal agent of oat crown rust.</title>
        <authorList>
            <person name="Miller M.E."/>
            <person name="Zhang Y."/>
            <person name="Omidvar V."/>
            <person name="Sperschneider J."/>
            <person name="Schwessinger B."/>
            <person name="Raley C."/>
            <person name="Palmer J.M."/>
            <person name="Garnica D."/>
            <person name="Upadhyaya N."/>
            <person name="Rathjen J."/>
            <person name="Taylor J.M."/>
            <person name="Park R.F."/>
            <person name="Dodds P.N."/>
            <person name="Hirsch C.D."/>
            <person name="Kianian S.F."/>
            <person name="Figueroa M."/>
        </authorList>
    </citation>
    <scope>NUCLEOTIDE SEQUENCE [LARGE SCALE GENOMIC DNA]</scope>
    <source>
        <strain evidence="2">12SD80</strain>
    </source>
</reference>
<name>A0A2N5VL09_9BASI</name>
<dbReference type="Proteomes" id="UP000235392">
    <property type="component" value="Unassembled WGS sequence"/>
</dbReference>
<feature type="compositionally biased region" description="Low complexity" evidence="1">
    <location>
        <begin position="258"/>
        <end position="274"/>
    </location>
</feature>
<feature type="compositionally biased region" description="Low complexity" evidence="1">
    <location>
        <begin position="49"/>
        <end position="65"/>
    </location>
</feature>
<protein>
    <submittedName>
        <fullName evidence="2">Uncharacterized protein</fullName>
    </submittedName>
</protein>
<feature type="compositionally biased region" description="Polar residues" evidence="1">
    <location>
        <begin position="96"/>
        <end position="107"/>
    </location>
</feature>
<evidence type="ECO:0000256" key="1">
    <source>
        <dbReference type="SAM" id="MobiDB-lite"/>
    </source>
</evidence>
<accession>A0A2N5VL09</accession>
<feature type="region of interest" description="Disordered" evidence="1">
    <location>
        <begin position="43"/>
        <end position="160"/>
    </location>
</feature>
<feature type="region of interest" description="Disordered" evidence="1">
    <location>
        <begin position="184"/>
        <end position="277"/>
    </location>
</feature>
<dbReference type="EMBL" id="PGCI01000009">
    <property type="protein sequence ID" value="PLW50674.1"/>
    <property type="molecule type" value="Genomic_DNA"/>
</dbReference>
<sequence length="445" mass="46599">MPHAVRTPTNGVRTAGLACGPAGQACWPCTPVWRACRPCTPSRQACTAGTPVRPGSRVRGGVRTPFGRAAIKPPAQSASGIAKSPAQRSAKPTGASAPQSRTQQSAKPTGPSAAKTGAQKSAKPTGRAAAKTPATKLAKPSGPSAAPPHRPASVDEDGLPQRTYTPMRQLANGRIMPPHLIPRSTAALDKGNNPPATPAAESGDSDLAKELNQEATFGAGEAPNSDIEQDGKEDPTGGDQLGGEEDPNSDTGGNPLNSPTRARSTSPSSTSESTGIYYLSPESNGLVNRSPARKVHCSPAAVNCQFSWLNFASRRGGRGMAPGSPTRKQAGSNATSPRPSRSATTPPSKVGPAASPLLPPLSEKALAITINQFLKHARFDINNPVPGLFIQMNQIRHWGFFRHSTVDELENRMKFPLPIARQHIDGARALEASLTNEIISYLYEV</sequence>